<dbReference type="Gene3D" id="3.20.20.140">
    <property type="entry name" value="Metal-dependent hydrolases"/>
    <property type="match status" value="1"/>
</dbReference>
<keyword evidence="6 13" id="KW-0548">Nucleotidyltransferase</keyword>
<dbReference type="NCBIfam" id="TIGR00594">
    <property type="entry name" value="polc"/>
    <property type="match status" value="1"/>
</dbReference>
<dbReference type="SMART" id="SM00481">
    <property type="entry name" value="POLIIIAc"/>
    <property type="match status" value="1"/>
</dbReference>
<feature type="domain" description="Polymerase/histidinol phosphatase N-terminal" evidence="12">
    <location>
        <begin position="4"/>
        <end position="71"/>
    </location>
</feature>
<organism evidence="13 14">
    <name type="scientific">Apilactobacillus apisilvae</name>
    <dbReference type="NCBI Taxonomy" id="2923364"/>
    <lineage>
        <taxon>Bacteria</taxon>
        <taxon>Bacillati</taxon>
        <taxon>Bacillota</taxon>
        <taxon>Bacilli</taxon>
        <taxon>Lactobacillales</taxon>
        <taxon>Lactobacillaceae</taxon>
        <taxon>Apilactobacillus</taxon>
    </lineage>
</organism>
<dbReference type="EC" id="2.7.7.7" evidence="3"/>
<dbReference type="SUPFAM" id="SSF89550">
    <property type="entry name" value="PHP domain-like"/>
    <property type="match status" value="1"/>
</dbReference>
<evidence type="ECO:0000256" key="9">
    <source>
        <dbReference type="ARBA" id="ARBA00025611"/>
    </source>
</evidence>
<reference evidence="13 14" key="1">
    <citation type="journal article" date="2022" name="Int. J. Syst. Evol. Microbiol.">
        <title>Apilactobacillus apisilvae sp. nov., Nicolia spurrieriana gen. nov. sp. nov., Bombilactobacillus folatiphilus sp. nov. and Bombilactobacillus thymidiniphilus sp. nov., four new lactic acid bacterial isolates from stingless bees Tetragonula carbonaria and Austroplebeia australis.</title>
        <authorList>
            <person name="Oliphant S.A."/>
            <person name="Watson-Haigh N.S."/>
            <person name="Sumby K.M."/>
            <person name="Gardner J."/>
            <person name="Groom S."/>
            <person name="Jiranek V."/>
        </authorList>
    </citation>
    <scope>NUCLEOTIDE SEQUENCE [LARGE SCALE GENOMIC DNA]</scope>
    <source>
        <strain evidence="13 14">SG5_A10</strain>
    </source>
</reference>
<accession>A0ABY4PJ00</accession>
<name>A0ABY4PJ00_9LACO</name>
<evidence type="ECO:0000313" key="14">
    <source>
        <dbReference type="Proteomes" id="UP000831859"/>
    </source>
</evidence>
<keyword evidence="8" id="KW-0239">DNA-directed DNA polymerase</keyword>
<evidence type="ECO:0000256" key="2">
    <source>
        <dbReference type="ARBA" id="ARBA00009496"/>
    </source>
</evidence>
<evidence type="ECO:0000256" key="3">
    <source>
        <dbReference type="ARBA" id="ARBA00012417"/>
    </source>
</evidence>
<evidence type="ECO:0000256" key="7">
    <source>
        <dbReference type="ARBA" id="ARBA00022705"/>
    </source>
</evidence>
<dbReference type="GO" id="GO:0003887">
    <property type="term" value="F:DNA-directed DNA polymerase activity"/>
    <property type="evidence" value="ECO:0007669"/>
    <property type="project" value="UniProtKB-EC"/>
</dbReference>
<gene>
    <name evidence="13" type="primary">dnaE</name>
    <name evidence="13" type="ORF">MOO46_02265</name>
</gene>
<sequence>MNYSPLNIISSYSLLQSTISIDNLIEVAKQRGYDSLALTDENVMYGSIEFYNKCIQNNIHPIIGLTLQVNNLSEINEKCLIVLIAKNNRGYQNLMQISTKKMTASKILDINDYLEFLSDLFIIVPNYGELSALIKRNDKDTLSQFIDTLSKYTSKNDIYFGFSDIDIGNYSNNIDIISDNLDIKKIAFAKNKILDKEDSFALKVLNCVNSGERLSNPLQESSLFDDDWLKPKENIINHFSFNNYSEAIHNNEEIIKNTHVDIEKKQPQLPTFQNDKGISSKDFLYQLCQVGLNNRFKELNINENKRSKYYDRLNYELSVINRMGFDDYFLIVWDVINYAHKNKIMTGPGRGSAAGSLVSYCLYITDVDPIRYDLLFERFLNEERAQMPDIDLDVPDNKREQILNYVHNKYGDNHVAQIVTFGTMAAKQVLRDVGRTFGLATYQMSDWSNAIPSKQLHVTLDEAYQQSQKLKNLISDNALNRLLFLTARKLEGLPRHYSTHAAGLILSKNELFKTSPLQNGNEGILMTQYSKNYVEEIGLLKIDFLGLRNLSLLANIVDHVKTEVDSNFNIKKISLSDQKTLSLFQNGDTNGIFQFESSGIKKVLKALHPEDFNLVAVVDALYRPGPMGNIDTFIKRKKGQEKVSYADETLKPILGPTFGIIVYQEQVMRVASTMGGFTLGEADLLRRAMSKKKHNVMESMKNKFINGALKKGYNNEIAQQTFDYIEQFASYGFNKSHAIAYSKMAFDLAYLKSHYSIQFFVSILNSVLNNTKKIKIYLSEIKKRNIEVCGPNINLSYSHFKYFKHKIIFGLSSIKGIRSDFVRDLINERDKNGKFKSLSEFLHRIDPKYRKIDLMKGLIYSGAMDNFGYHRSELLASINEFIESINLSGNSLELFDALRPKIKHFDELKENEKLQKENEYLGAYLSGHPVEQYLDFLGEFKIVSSDNIANANNELYTILYLDSIKQIRTKNGKQMAFAHGTDLSGEINITIFPNVYSNVINWIKSGMVILVKGKSEKRNNIQVIANKIYPAANIKSKIIKENNYSKDNKWYLKIDKNHDSNENLNALYQEISKNHGNHSVIIFRTRNDQKTLLNEKFNLKYSHYLYSKLIELLGESNVVYK</sequence>
<dbReference type="CDD" id="cd07431">
    <property type="entry name" value="PHP_PolIIIA"/>
    <property type="match status" value="1"/>
</dbReference>
<dbReference type="InterPro" id="IPR029460">
    <property type="entry name" value="DNAPol_HHH"/>
</dbReference>
<comment type="catalytic activity">
    <reaction evidence="11">
        <text>DNA(n) + a 2'-deoxyribonucleoside 5'-triphosphate = DNA(n+1) + diphosphate</text>
        <dbReference type="Rhea" id="RHEA:22508"/>
        <dbReference type="Rhea" id="RHEA-COMP:17339"/>
        <dbReference type="Rhea" id="RHEA-COMP:17340"/>
        <dbReference type="ChEBI" id="CHEBI:33019"/>
        <dbReference type="ChEBI" id="CHEBI:61560"/>
        <dbReference type="ChEBI" id="CHEBI:173112"/>
        <dbReference type="EC" id="2.7.7.7"/>
    </reaction>
</comment>
<dbReference type="Gene3D" id="1.10.150.870">
    <property type="match status" value="1"/>
</dbReference>
<evidence type="ECO:0000256" key="1">
    <source>
        <dbReference type="ARBA" id="ARBA00004496"/>
    </source>
</evidence>
<dbReference type="InterPro" id="IPR011708">
    <property type="entry name" value="DNA_pol3_alpha_NTPase_dom"/>
</dbReference>
<keyword evidence="14" id="KW-1185">Reference proteome</keyword>
<keyword evidence="7" id="KW-0235">DNA replication</keyword>
<dbReference type="Pfam" id="PF02811">
    <property type="entry name" value="PHP"/>
    <property type="match status" value="1"/>
</dbReference>
<evidence type="ECO:0000256" key="6">
    <source>
        <dbReference type="ARBA" id="ARBA00022695"/>
    </source>
</evidence>
<evidence type="ECO:0000256" key="8">
    <source>
        <dbReference type="ARBA" id="ARBA00022932"/>
    </source>
</evidence>
<dbReference type="PANTHER" id="PTHR32294:SF0">
    <property type="entry name" value="DNA POLYMERASE III SUBUNIT ALPHA"/>
    <property type="match status" value="1"/>
</dbReference>
<dbReference type="CDD" id="cd04485">
    <property type="entry name" value="DnaE_OBF"/>
    <property type="match status" value="1"/>
</dbReference>
<proteinExistence type="inferred from homology"/>
<comment type="subunit">
    <text evidence="10">DNA polymerase III contains a core (composed of alpha, epsilon and theta chains) that associates with a tau subunit. This core dimerizes to form the POLIII' complex. PolIII' associates with the gamma complex (composed of gamma, delta, delta', psi and chi chains) and with the beta chain to form the complete DNA polymerase III complex.</text>
</comment>
<comment type="similarity">
    <text evidence="2">Belongs to the DNA polymerase type-C family. DnaE subfamily.</text>
</comment>
<dbReference type="Pfam" id="PF17657">
    <property type="entry name" value="DNA_pol3_finger"/>
    <property type="match status" value="1"/>
</dbReference>
<dbReference type="InterPro" id="IPR003141">
    <property type="entry name" value="Pol/His_phosphatase_N"/>
</dbReference>
<dbReference type="InterPro" id="IPR016195">
    <property type="entry name" value="Pol/histidinol_Pase-like"/>
</dbReference>
<dbReference type="NCBIfam" id="NF004226">
    <property type="entry name" value="PRK05673.1"/>
    <property type="match status" value="1"/>
</dbReference>
<dbReference type="PANTHER" id="PTHR32294">
    <property type="entry name" value="DNA POLYMERASE III SUBUNIT ALPHA"/>
    <property type="match status" value="1"/>
</dbReference>
<dbReference type="InterPro" id="IPR041931">
    <property type="entry name" value="DNA_pol3_alpha_thumb_dom"/>
</dbReference>
<evidence type="ECO:0000259" key="12">
    <source>
        <dbReference type="SMART" id="SM00481"/>
    </source>
</evidence>
<evidence type="ECO:0000256" key="5">
    <source>
        <dbReference type="ARBA" id="ARBA00022679"/>
    </source>
</evidence>
<dbReference type="InterPro" id="IPR040982">
    <property type="entry name" value="DNA_pol3_finger"/>
</dbReference>
<evidence type="ECO:0000256" key="10">
    <source>
        <dbReference type="ARBA" id="ARBA00026073"/>
    </source>
</evidence>
<dbReference type="EMBL" id="CP093362">
    <property type="protein sequence ID" value="UQS85431.1"/>
    <property type="molecule type" value="Genomic_DNA"/>
</dbReference>
<dbReference type="InterPro" id="IPR004013">
    <property type="entry name" value="PHP_dom"/>
</dbReference>
<comment type="function">
    <text evidence="9">DNA polymerase III is a complex, multichain enzyme responsible for most of the replicative synthesis in bacteria. This DNA polymerase also exhibits 3' to 5' exonuclease activity. The alpha chain is the DNA polymerase.</text>
</comment>
<dbReference type="RefSeq" id="WP_249511404.1">
    <property type="nucleotide sequence ID" value="NZ_CP093362.1"/>
</dbReference>
<evidence type="ECO:0000256" key="4">
    <source>
        <dbReference type="ARBA" id="ARBA00019114"/>
    </source>
</evidence>
<dbReference type="Pfam" id="PF14579">
    <property type="entry name" value="HHH_6"/>
    <property type="match status" value="1"/>
</dbReference>
<dbReference type="InterPro" id="IPR004365">
    <property type="entry name" value="NA-bd_OB_tRNA"/>
</dbReference>
<keyword evidence="5 13" id="KW-0808">Transferase</keyword>
<protein>
    <recommendedName>
        <fullName evidence="4">DNA polymerase III subunit alpha</fullName>
        <ecNumber evidence="3">2.7.7.7</ecNumber>
    </recommendedName>
</protein>
<evidence type="ECO:0000256" key="11">
    <source>
        <dbReference type="ARBA" id="ARBA00049244"/>
    </source>
</evidence>
<dbReference type="Pfam" id="PF07733">
    <property type="entry name" value="DNA_pol3_alpha"/>
    <property type="match status" value="1"/>
</dbReference>
<dbReference type="Gene3D" id="1.10.10.1600">
    <property type="entry name" value="Bacterial DNA polymerase III alpha subunit, thumb domain"/>
    <property type="match status" value="1"/>
</dbReference>
<dbReference type="InterPro" id="IPR004805">
    <property type="entry name" value="DnaE2/DnaE/PolC"/>
</dbReference>
<comment type="subcellular location">
    <subcellularLocation>
        <location evidence="1">Cytoplasm</location>
    </subcellularLocation>
</comment>
<evidence type="ECO:0000313" key="13">
    <source>
        <dbReference type="EMBL" id="UQS85431.1"/>
    </source>
</evidence>
<dbReference type="Proteomes" id="UP000831859">
    <property type="component" value="Chromosome"/>
</dbReference>
<dbReference type="Pfam" id="PF01336">
    <property type="entry name" value="tRNA_anti-codon"/>
    <property type="match status" value="1"/>
</dbReference>